<sequence length="247" mass="26341">MTGHLILLRHGQSTANAAGIFTGLLDVPLTAVGEAQATQAGIALRDAGVRPDLVLTSTLGRAVHTVDLVTDALGLDVLVEQLWQLGERNYGALTGMTKTRARTELGDARFQSLRRSLHGRPPAMPLSLWFSLRMSPALRRASLKAVGRTESLSDVVTRIRPVLYARIMPTVLEGRTVLVVAHGNSLRALCLLLDALTEAEVEALNLPTGQPLLYRLEAGRGFVPRGGDYLDPSARAAAARVAAEGGT</sequence>
<proteinExistence type="inferred from homology"/>
<dbReference type="CDD" id="cd07067">
    <property type="entry name" value="HP_PGM_like"/>
    <property type="match status" value="1"/>
</dbReference>
<reference evidence="6" key="1">
    <citation type="journal article" date="2019" name="Int. J. Syst. Evol. Microbiol.">
        <title>The Global Catalogue of Microorganisms (GCM) 10K type strain sequencing project: providing services to taxonomists for standard genome sequencing and annotation.</title>
        <authorList>
            <consortium name="The Broad Institute Genomics Platform"/>
            <consortium name="The Broad Institute Genome Sequencing Center for Infectious Disease"/>
            <person name="Wu L."/>
            <person name="Ma J."/>
        </authorList>
    </citation>
    <scope>NUCLEOTIDE SEQUENCE [LARGE SCALE GENOMIC DNA]</scope>
    <source>
        <strain evidence="6">JCM 18956</strain>
    </source>
</reference>
<dbReference type="Pfam" id="PF00300">
    <property type="entry name" value="His_Phos_1"/>
    <property type="match status" value="1"/>
</dbReference>
<dbReference type="InterPro" id="IPR001345">
    <property type="entry name" value="PG/BPGM_mutase_AS"/>
</dbReference>
<dbReference type="PROSITE" id="PS00175">
    <property type="entry name" value="PG_MUTASE"/>
    <property type="match status" value="1"/>
</dbReference>
<dbReference type="NCBIfam" id="TIGR01258">
    <property type="entry name" value="pgm_1"/>
    <property type="match status" value="1"/>
</dbReference>
<protein>
    <recommendedName>
        <fullName evidence="4">2,3-bisphosphoglycerate-dependent phosphoglycerate mutase</fullName>
        <ecNumber evidence="4">5.4.2.11</ecNumber>
    </recommendedName>
</protein>
<comment type="function">
    <text evidence="4">Catalyzes the interconversion of 2-phosphoglycerate and 3-phosphoglycerate.</text>
</comment>
<evidence type="ECO:0000313" key="5">
    <source>
        <dbReference type="EMBL" id="GAA4666563.1"/>
    </source>
</evidence>
<dbReference type="Gene3D" id="3.40.50.1240">
    <property type="entry name" value="Phosphoglycerate mutase-like"/>
    <property type="match status" value="1"/>
</dbReference>
<comment type="similarity">
    <text evidence="1">Belongs to the phosphoglycerate mutase family. BPG-dependent PGAM subfamily.</text>
</comment>
<evidence type="ECO:0000256" key="4">
    <source>
        <dbReference type="RuleBase" id="RU004512"/>
    </source>
</evidence>
<comment type="pathway">
    <text evidence="4">Carbohydrate degradation; glycolysis; pyruvate from D-glyceraldehyde 3-phosphate: step 3/5.</text>
</comment>
<comment type="caution">
    <text evidence="5">The sequence shown here is derived from an EMBL/GenBank/DDBJ whole genome shotgun (WGS) entry which is preliminary data.</text>
</comment>
<dbReference type="EMBL" id="BAABLM010000001">
    <property type="protein sequence ID" value="GAA4666563.1"/>
    <property type="molecule type" value="Genomic_DNA"/>
</dbReference>
<keyword evidence="6" id="KW-1185">Reference proteome</keyword>
<dbReference type="PANTHER" id="PTHR11931">
    <property type="entry name" value="PHOSPHOGLYCERATE MUTASE"/>
    <property type="match status" value="1"/>
</dbReference>
<dbReference type="Proteomes" id="UP001501295">
    <property type="component" value="Unassembled WGS sequence"/>
</dbReference>
<keyword evidence="2" id="KW-0324">Glycolysis</keyword>
<accession>A0ABP8VN22</accession>
<dbReference type="InterPro" id="IPR005952">
    <property type="entry name" value="Phosphogly_mut1"/>
</dbReference>
<gene>
    <name evidence="5" type="ORF">GCM10025780_05390</name>
</gene>
<dbReference type="SMART" id="SM00855">
    <property type="entry name" value="PGAM"/>
    <property type="match status" value="1"/>
</dbReference>
<dbReference type="SUPFAM" id="SSF53254">
    <property type="entry name" value="Phosphoglycerate mutase-like"/>
    <property type="match status" value="1"/>
</dbReference>
<dbReference type="InterPro" id="IPR013078">
    <property type="entry name" value="His_Pase_superF_clade-1"/>
</dbReference>
<evidence type="ECO:0000256" key="2">
    <source>
        <dbReference type="ARBA" id="ARBA00023152"/>
    </source>
</evidence>
<dbReference type="RefSeq" id="WP_345372927.1">
    <property type="nucleotide sequence ID" value="NZ_BAABLM010000001.1"/>
</dbReference>
<dbReference type="PIRSF" id="PIRSF000709">
    <property type="entry name" value="6PFK_2-Ptase"/>
    <property type="match status" value="1"/>
</dbReference>
<evidence type="ECO:0000256" key="1">
    <source>
        <dbReference type="ARBA" id="ARBA00006717"/>
    </source>
</evidence>
<organism evidence="5 6">
    <name type="scientific">Frondihabitans cladoniiphilus</name>
    <dbReference type="NCBI Taxonomy" id="715785"/>
    <lineage>
        <taxon>Bacteria</taxon>
        <taxon>Bacillati</taxon>
        <taxon>Actinomycetota</taxon>
        <taxon>Actinomycetes</taxon>
        <taxon>Micrococcales</taxon>
        <taxon>Microbacteriaceae</taxon>
        <taxon>Frondihabitans</taxon>
    </lineage>
</organism>
<dbReference type="EC" id="5.4.2.11" evidence="4"/>
<dbReference type="InterPro" id="IPR029033">
    <property type="entry name" value="His_PPase_superfam"/>
</dbReference>
<evidence type="ECO:0000313" key="6">
    <source>
        <dbReference type="Proteomes" id="UP001501295"/>
    </source>
</evidence>
<comment type="catalytic activity">
    <reaction evidence="4">
        <text>(2R)-2-phosphoglycerate = (2R)-3-phosphoglycerate</text>
        <dbReference type="Rhea" id="RHEA:15901"/>
        <dbReference type="ChEBI" id="CHEBI:58272"/>
        <dbReference type="ChEBI" id="CHEBI:58289"/>
        <dbReference type="EC" id="5.4.2.11"/>
    </reaction>
</comment>
<name>A0ABP8VN22_9MICO</name>
<evidence type="ECO:0000256" key="3">
    <source>
        <dbReference type="ARBA" id="ARBA00023235"/>
    </source>
</evidence>
<keyword evidence="3" id="KW-0413">Isomerase</keyword>